<reference evidence="15 16" key="1">
    <citation type="submission" date="2017-02" db="EMBL/GenBank/DDBJ databases">
        <authorList>
            <person name="Peterson S.W."/>
        </authorList>
    </citation>
    <scope>NUCLEOTIDE SEQUENCE [LARGE SCALE GENOMIC DNA]</scope>
    <source>
        <strain evidence="15 16">M1</strain>
    </source>
</reference>
<accession>A0A1T5M8D2</accession>
<sequence>MSKIIPSIFNDVIGPVMRGPSSSHVAAASRIGRLIYMSSQNGIKEAIVDFDINGSLAESYDGHGSDIGLVSGLMGIDVTDEKVPKALKIAEETGLKVVFNILDYNAVHPNNYRMKITASNGEVHNWEAISTGGGMIEMQKLDGVDINICGDYYEALIMCTEEQSDKIRDLVFTVFNENEFILENSNNGKYIFEIKYAKPFGEELKKALDKVDKEYVIYLDPILPTRSSAKCEVPFETAKQLFEFAKTSDREMWEMATLYESKRGNISEEEVFNEMSNLVDIMENCVRKGVKHNEYKDRILGQQSDMVDKAKRKNLLLPNELVNNIVRNVTAIMEMKSSMGVIIAAPTAGACAGLPGTMIALKDTYDFPHEEIVKGMLAAALIGIFIVNKSTFAAEVAGCQAECGSASGMAAAGIVQVFGGGNVEKCLDAASMALQAITGLVCDPVANRVEVPCLGKNIMAGSNAVSSATMALAGFDKVIPLDETIESIYDIGTKLPLEFRCTYGGLGKTPTSNRIRNQLENIEEE</sequence>
<dbReference type="EC" id="4.3.1.17" evidence="4"/>
<dbReference type="Proteomes" id="UP000190285">
    <property type="component" value="Unassembled WGS sequence"/>
</dbReference>
<keyword evidence="5" id="KW-0312">Gluconeogenesis</keyword>
<dbReference type="STRING" id="36842.SAMN02194393_04137"/>
<gene>
    <name evidence="15" type="ORF">SAMN02194393_04137</name>
</gene>
<evidence type="ECO:0000313" key="15">
    <source>
        <dbReference type="EMBL" id="SKC84501.1"/>
    </source>
</evidence>
<dbReference type="EMBL" id="FUZT01000011">
    <property type="protein sequence ID" value="SKC84501.1"/>
    <property type="molecule type" value="Genomic_DNA"/>
</dbReference>
<evidence type="ECO:0000313" key="16">
    <source>
        <dbReference type="Proteomes" id="UP000190285"/>
    </source>
</evidence>
<dbReference type="GO" id="GO:0003941">
    <property type="term" value="F:L-serine ammonia-lyase activity"/>
    <property type="evidence" value="ECO:0007669"/>
    <property type="project" value="UniProtKB-EC"/>
</dbReference>
<evidence type="ECO:0000256" key="2">
    <source>
        <dbReference type="ARBA" id="ARBA00004742"/>
    </source>
</evidence>
<evidence type="ECO:0000256" key="7">
    <source>
        <dbReference type="ARBA" id="ARBA00022723"/>
    </source>
</evidence>
<dbReference type="InterPro" id="IPR029009">
    <property type="entry name" value="ASB_dom_sf"/>
</dbReference>
<dbReference type="AlphaFoldDB" id="A0A1T5M8D2"/>
<evidence type="ECO:0000256" key="3">
    <source>
        <dbReference type="ARBA" id="ARBA00008636"/>
    </source>
</evidence>
<dbReference type="GO" id="GO:0051539">
    <property type="term" value="F:4 iron, 4 sulfur cluster binding"/>
    <property type="evidence" value="ECO:0007669"/>
    <property type="project" value="UniProtKB-KW"/>
</dbReference>
<evidence type="ECO:0000259" key="14">
    <source>
        <dbReference type="Pfam" id="PF03315"/>
    </source>
</evidence>
<protein>
    <recommendedName>
        <fullName evidence="4">L-serine ammonia-lyase</fullName>
        <ecNumber evidence="4">4.3.1.17</ecNumber>
    </recommendedName>
    <alternativeName>
        <fullName evidence="11">L-serine deaminase</fullName>
    </alternativeName>
</protein>
<evidence type="ECO:0000256" key="5">
    <source>
        <dbReference type="ARBA" id="ARBA00022432"/>
    </source>
</evidence>
<dbReference type="GO" id="GO:0006094">
    <property type="term" value="P:gluconeogenesis"/>
    <property type="evidence" value="ECO:0007669"/>
    <property type="project" value="UniProtKB-KW"/>
</dbReference>
<evidence type="ECO:0000256" key="11">
    <source>
        <dbReference type="ARBA" id="ARBA00041766"/>
    </source>
</evidence>
<proteinExistence type="inferred from homology"/>
<comment type="pathway">
    <text evidence="2">Carbohydrate biosynthesis; gluconeogenesis.</text>
</comment>
<keyword evidence="9" id="KW-0411">Iron-sulfur</keyword>
<comment type="catalytic activity">
    <reaction evidence="12">
        <text>L-serine = pyruvate + NH4(+)</text>
        <dbReference type="Rhea" id="RHEA:19169"/>
        <dbReference type="ChEBI" id="CHEBI:15361"/>
        <dbReference type="ChEBI" id="CHEBI:28938"/>
        <dbReference type="ChEBI" id="CHEBI:33384"/>
        <dbReference type="EC" id="4.3.1.17"/>
    </reaction>
</comment>
<dbReference type="GO" id="GO:0046872">
    <property type="term" value="F:metal ion binding"/>
    <property type="evidence" value="ECO:0007669"/>
    <property type="project" value="UniProtKB-KW"/>
</dbReference>
<comment type="cofactor">
    <cofactor evidence="1">
        <name>[4Fe-4S] cluster</name>
        <dbReference type="ChEBI" id="CHEBI:49883"/>
    </cofactor>
</comment>
<dbReference type="RefSeq" id="WP_139380402.1">
    <property type="nucleotide sequence ID" value="NZ_FUZT01000011.1"/>
</dbReference>
<dbReference type="SUPFAM" id="SSF143548">
    <property type="entry name" value="Serine metabolism enzymes domain"/>
    <property type="match status" value="1"/>
</dbReference>
<evidence type="ECO:0000259" key="13">
    <source>
        <dbReference type="Pfam" id="PF03313"/>
    </source>
</evidence>
<dbReference type="PANTHER" id="PTHR30182:SF1">
    <property type="entry name" value="L-SERINE DEHYDRATASE 1"/>
    <property type="match status" value="1"/>
</dbReference>
<keyword evidence="8" id="KW-0408">Iron</keyword>
<keyword evidence="10" id="KW-0456">Lyase</keyword>
<evidence type="ECO:0000256" key="1">
    <source>
        <dbReference type="ARBA" id="ARBA00001966"/>
    </source>
</evidence>
<evidence type="ECO:0000256" key="4">
    <source>
        <dbReference type="ARBA" id="ARBA00012093"/>
    </source>
</evidence>
<feature type="domain" description="Serine dehydratase-like alpha subunit" evidence="13">
    <location>
        <begin position="251"/>
        <end position="503"/>
    </location>
</feature>
<dbReference type="PANTHER" id="PTHR30182">
    <property type="entry name" value="L-SERINE DEHYDRATASE"/>
    <property type="match status" value="1"/>
</dbReference>
<feature type="domain" description="Serine dehydratase beta chain" evidence="14">
    <location>
        <begin position="18"/>
        <end position="137"/>
    </location>
</feature>
<evidence type="ECO:0000256" key="8">
    <source>
        <dbReference type="ARBA" id="ARBA00023004"/>
    </source>
</evidence>
<evidence type="ECO:0000256" key="12">
    <source>
        <dbReference type="ARBA" id="ARBA00049406"/>
    </source>
</evidence>
<dbReference type="InterPro" id="IPR005131">
    <property type="entry name" value="Ser_deHydtase_bsu"/>
</dbReference>
<evidence type="ECO:0000256" key="10">
    <source>
        <dbReference type="ARBA" id="ARBA00023239"/>
    </source>
</evidence>
<dbReference type="OrthoDB" id="9805537at2"/>
<dbReference type="Gene3D" id="3.30.1330.90">
    <property type="entry name" value="D-3-phosphoglycerate dehydrogenase, domain 3"/>
    <property type="match status" value="1"/>
</dbReference>
<comment type="similarity">
    <text evidence="3">Belongs to the iron-sulfur dependent L-serine dehydratase family.</text>
</comment>
<dbReference type="InterPro" id="IPR051318">
    <property type="entry name" value="Fe-S_L-Ser"/>
</dbReference>
<dbReference type="Pfam" id="PF03313">
    <property type="entry name" value="SDH_alpha"/>
    <property type="match status" value="1"/>
</dbReference>
<name>A0A1T5M8D2_9FIRM</name>
<keyword evidence="6" id="KW-0004">4Fe-4S</keyword>
<dbReference type="Pfam" id="PF03315">
    <property type="entry name" value="SDH_beta"/>
    <property type="match status" value="1"/>
</dbReference>
<dbReference type="InterPro" id="IPR005130">
    <property type="entry name" value="Ser_deHydtase-like_asu"/>
</dbReference>
<keyword evidence="7" id="KW-0479">Metal-binding</keyword>
<evidence type="ECO:0000256" key="6">
    <source>
        <dbReference type="ARBA" id="ARBA00022485"/>
    </source>
</evidence>
<keyword evidence="16" id="KW-1185">Reference proteome</keyword>
<organism evidence="15 16">
    <name type="scientific">Maledivibacter halophilus</name>
    <dbReference type="NCBI Taxonomy" id="36842"/>
    <lineage>
        <taxon>Bacteria</taxon>
        <taxon>Bacillati</taxon>
        <taxon>Bacillota</taxon>
        <taxon>Clostridia</taxon>
        <taxon>Peptostreptococcales</taxon>
        <taxon>Caminicellaceae</taxon>
        <taxon>Maledivibacter</taxon>
    </lineage>
</organism>
<evidence type="ECO:0000256" key="9">
    <source>
        <dbReference type="ARBA" id="ARBA00023014"/>
    </source>
</evidence>